<sequence length="280" mass="31885">MNEKQINEHIYVGELNTLAVNRVSEPGIYLISDDQTEVLLPNAYVTKSMEIGSFLDVFIYTDSEDRLVATTLKPYVYLYEFAALEVVDNMKFGSFVDIGLPKHILVPKNKQKSSSFNIGDRKVLQLQLDDKTDRLIASEKFDLLKEIKNLEKNDEVEIILYSKTPLGYKVIVNNSYDGIIFHSEIFENIKIGDKKRAYVKNIRDDNKLDISLQKIGQKVSGDKVYDVLIQNGGKLPFTYKSEADDINARFGISKKAFKASLTKLLAEDKIVLEENSIRVK</sequence>
<evidence type="ECO:0000313" key="5">
    <source>
        <dbReference type="Proteomes" id="UP000503483"/>
    </source>
</evidence>
<gene>
    <name evidence="4" type="ORF">AACT_0797</name>
</gene>
<dbReference type="AlphaFoldDB" id="A0A6M8EM11"/>
<evidence type="ECO:0000256" key="1">
    <source>
        <dbReference type="PIRNR" id="PIRNR012524"/>
    </source>
</evidence>
<organism evidence="4 5">
    <name type="scientific">Arcobacter acticola</name>
    <dbReference type="NCBI Taxonomy" id="1849015"/>
    <lineage>
        <taxon>Bacteria</taxon>
        <taxon>Pseudomonadati</taxon>
        <taxon>Campylobacterota</taxon>
        <taxon>Epsilonproteobacteria</taxon>
        <taxon>Campylobacterales</taxon>
        <taxon>Arcobacteraceae</taxon>
        <taxon>Arcobacter</taxon>
    </lineage>
</organism>
<dbReference type="PANTHER" id="PTHR37296">
    <property type="entry name" value="CONSERVED VIRULENCE FACTOR B"/>
    <property type="match status" value="1"/>
</dbReference>
<dbReference type="InterPro" id="IPR014464">
    <property type="entry name" value="CvfB_fam"/>
</dbReference>
<dbReference type="PIRSF" id="PIRSF012524">
    <property type="entry name" value="YitL_S1"/>
    <property type="match status" value="1"/>
</dbReference>
<dbReference type="RefSeq" id="WP_228720536.1">
    <property type="nucleotide sequence ID" value="NZ_CP042652.1"/>
</dbReference>
<dbReference type="EMBL" id="CP042652">
    <property type="protein sequence ID" value="QKE27991.1"/>
    <property type="molecule type" value="Genomic_DNA"/>
</dbReference>
<accession>A0A6M8EM11</accession>
<name>A0A6M8EM11_9BACT</name>
<dbReference type="KEGG" id="paco:AACT_0797"/>
<dbReference type="Gene3D" id="1.10.10.10">
    <property type="entry name" value="Winged helix-like DNA-binding domain superfamily/Winged helix DNA-binding domain"/>
    <property type="match status" value="1"/>
</dbReference>
<comment type="similarity">
    <text evidence="1">Belongs to the CvfB family.</text>
</comment>
<evidence type="ECO:0000259" key="3">
    <source>
        <dbReference type="Pfam" id="PF17783"/>
    </source>
</evidence>
<dbReference type="Pfam" id="PF17783">
    <property type="entry name" value="WHD_CvfB"/>
    <property type="match status" value="1"/>
</dbReference>
<evidence type="ECO:0000259" key="2">
    <source>
        <dbReference type="Pfam" id="PF13509"/>
    </source>
</evidence>
<dbReference type="PANTHER" id="PTHR37296:SF1">
    <property type="entry name" value="CONSERVED VIRULENCE FACTOR B"/>
    <property type="match status" value="1"/>
</dbReference>
<dbReference type="Proteomes" id="UP000503483">
    <property type="component" value="Chromosome"/>
</dbReference>
<dbReference type="SUPFAM" id="SSF50249">
    <property type="entry name" value="Nucleic acid-binding proteins"/>
    <property type="match status" value="1"/>
</dbReference>
<dbReference type="InterPro" id="IPR012340">
    <property type="entry name" value="NA-bd_OB-fold"/>
</dbReference>
<feature type="domain" description="Conserved virulence factor B-like winged helix" evidence="3">
    <location>
        <begin position="222"/>
        <end position="278"/>
    </location>
</feature>
<evidence type="ECO:0000313" key="4">
    <source>
        <dbReference type="EMBL" id="QKE27991.1"/>
    </source>
</evidence>
<proteinExistence type="inferred from homology"/>
<feature type="domain" description="Conserved virulence factor B first S1" evidence="2">
    <location>
        <begin position="12"/>
        <end position="71"/>
    </location>
</feature>
<dbReference type="InterPro" id="IPR039566">
    <property type="entry name" value="CvfB_S1_st"/>
</dbReference>
<keyword evidence="5" id="KW-1185">Reference proteome</keyword>
<reference evidence="4 5" key="1">
    <citation type="submission" date="2019-08" db="EMBL/GenBank/DDBJ databases">
        <title>Complete genome sequence of Arcobacter acticola.</title>
        <authorList>
            <person name="Miller W."/>
        </authorList>
    </citation>
    <scope>NUCLEOTIDE SEQUENCE [LARGE SCALE GENOMIC DNA]</scope>
    <source>
        <strain evidence="4 5">KCTC 52212</strain>
    </source>
</reference>
<dbReference type="Pfam" id="PF13509">
    <property type="entry name" value="S1_2"/>
    <property type="match status" value="1"/>
</dbReference>
<dbReference type="InterPro" id="IPR036388">
    <property type="entry name" value="WH-like_DNA-bd_sf"/>
</dbReference>
<protein>
    <submittedName>
        <fullName evidence="4">Putative RNA-binding protein (S1 domain)</fullName>
    </submittedName>
</protein>
<dbReference type="Gene3D" id="2.40.50.140">
    <property type="entry name" value="Nucleic acid-binding proteins"/>
    <property type="match status" value="2"/>
</dbReference>
<dbReference type="InterPro" id="IPR040764">
    <property type="entry name" value="CvfB_WH"/>
</dbReference>